<dbReference type="SUPFAM" id="SSF46565">
    <property type="entry name" value="Chaperone J-domain"/>
    <property type="match status" value="1"/>
</dbReference>
<dbReference type="Pfam" id="PF00226">
    <property type="entry name" value="DnaJ"/>
    <property type="match status" value="1"/>
</dbReference>
<dbReference type="Gene3D" id="1.10.287.110">
    <property type="entry name" value="DnaJ domain"/>
    <property type="match status" value="1"/>
</dbReference>
<dbReference type="InterPro" id="IPR036869">
    <property type="entry name" value="J_dom_sf"/>
</dbReference>
<dbReference type="InterPro" id="IPR051964">
    <property type="entry name" value="Chaperone_stress_response"/>
</dbReference>
<protein>
    <submittedName>
        <fullName evidence="8">DnaJ-domain-containing protein</fullName>
    </submittedName>
</protein>
<evidence type="ECO:0000259" key="6">
    <source>
        <dbReference type="PROSITE" id="PS50076"/>
    </source>
</evidence>
<dbReference type="PROSITE" id="PS00028">
    <property type="entry name" value="ZINC_FINGER_C2H2_1"/>
    <property type="match status" value="2"/>
</dbReference>
<gene>
    <name evidence="8" type="ORF">NA56DRAFT_755271</name>
</gene>
<evidence type="ECO:0000256" key="4">
    <source>
        <dbReference type="PROSITE-ProRule" id="PRU00042"/>
    </source>
</evidence>
<dbReference type="InterPro" id="IPR018253">
    <property type="entry name" value="DnaJ_domain_CS"/>
</dbReference>
<dbReference type="PROSITE" id="PS50157">
    <property type="entry name" value="ZINC_FINGER_C2H2_2"/>
    <property type="match status" value="2"/>
</dbReference>
<evidence type="ECO:0000256" key="2">
    <source>
        <dbReference type="ARBA" id="ARBA00022771"/>
    </source>
</evidence>
<dbReference type="SMART" id="SM00355">
    <property type="entry name" value="ZnF_C2H2"/>
    <property type="match status" value="2"/>
</dbReference>
<evidence type="ECO:0000256" key="1">
    <source>
        <dbReference type="ARBA" id="ARBA00022723"/>
    </source>
</evidence>
<dbReference type="SMART" id="SM00451">
    <property type="entry name" value="ZnF_U1"/>
    <property type="match status" value="2"/>
</dbReference>
<dbReference type="PROSITE" id="PS50076">
    <property type="entry name" value="DNAJ_2"/>
    <property type="match status" value="1"/>
</dbReference>
<feature type="region of interest" description="Disordered" evidence="5">
    <location>
        <begin position="397"/>
        <end position="459"/>
    </location>
</feature>
<dbReference type="InterPro" id="IPR001623">
    <property type="entry name" value="DnaJ_domain"/>
</dbReference>
<evidence type="ECO:0000256" key="3">
    <source>
        <dbReference type="ARBA" id="ARBA00022833"/>
    </source>
</evidence>
<evidence type="ECO:0000313" key="9">
    <source>
        <dbReference type="Proteomes" id="UP000235672"/>
    </source>
</evidence>
<accession>A0A2J6PJD8</accession>
<dbReference type="SMART" id="SM00271">
    <property type="entry name" value="DnaJ"/>
    <property type="match status" value="1"/>
</dbReference>
<dbReference type="SUPFAM" id="SSF57667">
    <property type="entry name" value="beta-beta-alpha zinc fingers"/>
    <property type="match status" value="1"/>
</dbReference>
<dbReference type="GO" id="GO:0008270">
    <property type="term" value="F:zinc ion binding"/>
    <property type="evidence" value="ECO:0007669"/>
    <property type="project" value="UniProtKB-KW"/>
</dbReference>
<keyword evidence="9" id="KW-1185">Reference proteome</keyword>
<feature type="compositionally biased region" description="Basic and acidic residues" evidence="5">
    <location>
        <begin position="397"/>
        <end position="406"/>
    </location>
</feature>
<dbReference type="OrthoDB" id="5894at2759"/>
<dbReference type="InterPro" id="IPR003604">
    <property type="entry name" value="Matrin/U1-like-C_Znf_C2H2"/>
</dbReference>
<name>A0A2J6PJD8_9HELO</name>
<organism evidence="8 9">
    <name type="scientific">Hyaloscypha hepaticicola</name>
    <dbReference type="NCBI Taxonomy" id="2082293"/>
    <lineage>
        <taxon>Eukaryota</taxon>
        <taxon>Fungi</taxon>
        <taxon>Dikarya</taxon>
        <taxon>Ascomycota</taxon>
        <taxon>Pezizomycotina</taxon>
        <taxon>Leotiomycetes</taxon>
        <taxon>Helotiales</taxon>
        <taxon>Hyaloscyphaceae</taxon>
        <taxon>Hyaloscypha</taxon>
    </lineage>
</organism>
<proteinExistence type="predicted"/>
<dbReference type="GO" id="GO:0005737">
    <property type="term" value="C:cytoplasm"/>
    <property type="evidence" value="ECO:0007669"/>
    <property type="project" value="TreeGrafter"/>
</dbReference>
<dbReference type="Proteomes" id="UP000235672">
    <property type="component" value="Unassembled WGS sequence"/>
</dbReference>
<evidence type="ECO:0000256" key="5">
    <source>
        <dbReference type="SAM" id="MobiDB-lite"/>
    </source>
</evidence>
<dbReference type="InterPro" id="IPR036236">
    <property type="entry name" value="Znf_C2H2_sf"/>
</dbReference>
<dbReference type="PROSITE" id="PS00636">
    <property type="entry name" value="DNAJ_1"/>
    <property type="match status" value="1"/>
</dbReference>
<reference evidence="8 9" key="1">
    <citation type="submission" date="2016-05" db="EMBL/GenBank/DDBJ databases">
        <title>A degradative enzymes factory behind the ericoid mycorrhizal symbiosis.</title>
        <authorList>
            <consortium name="DOE Joint Genome Institute"/>
            <person name="Martino E."/>
            <person name="Morin E."/>
            <person name="Grelet G."/>
            <person name="Kuo A."/>
            <person name="Kohler A."/>
            <person name="Daghino S."/>
            <person name="Barry K."/>
            <person name="Choi C."/>
            <person name="Cichocki N."/>
            <person name="Clum A."/>
            <person name="Copeland A."/>
            <person name="Hainaut M."/>
            <person name="Haridas S."/>
            <person name="Labutti K."/>
            <person name="Lindquist E."/>
            <person name="Lipzen A."/>
            <person name="Khouja H.-R."/>
            <person name="Murat C."/>
            <person name="Ohm R."/>
            <person name="Olson A."/>
            <person name="Spatafora J."/>
            <person name="Veneault-Fourrey C."/>
            <person name="Henrissat B."/>
            <person name="Grigoriev I."/>
            <person name="Martin F."/>
            <person name="Perotto S."/>
        </authorList>
    </citation>
    <scope>NUCLEOTIDE SEQUENCE [LARGE SCALE GENOMIC DNA]</scope>
    <source>
        <strain evidence="8 9">UAMH 7357</strain>
    </source>
</reference>
<dbReference type="Pfam" id="PF21884">
    <property type="entry name" value="ZUO1-like_ZHD"/>
    <property type="match status" value="1"/>
</dbReference>
<dbReference type="PANTHER" id="PTHR44029">
    <property type="entry name" value="DNAJ HOMOLOG SUBFAMILY C MEMBER 21"/>
    <property type="match status" value="1"/>
</dbReference>
<dbReference type="InterPro" id="IPR054076">
    <property type="entry name" value="ZUO1-like_ZHD"/>
</dbReference>
<keyword evidence="2 4" id="KW-0863">Zinc-finger</keyword>
<feature type="domain" description="C2H2-type" evidence="7">
    <location>
        <begin position="326"/>
        <end position="350"/>
    </location>
</feature>
<feature type="domain" description="J" evidence="6">
    <location>
        <begin position="19"/>
        <end position="103"/>
    </location>
</feature>
<evidence type="ECO:0000259" key="7">
    <source>
        <dbReference type="PROSITE" id="PS50157"/>
    </source>
</evidence>
<dbReference type="STRING" id="1745343.A0A2J6PJD8"/>
<dbReference type="GO" id="GO:0003676">
    <property type="term" value="F:nucleic acid binding"/>
    <property type="evidence" value="ECO:0007669"/>
    <property type="project" value="InterPro"/>
</dbReference>
<feature type="domain" description="C2H2-type" evidence="7">
    <location>
        <begin position="522"/>
        <end position="551"/>
    </location>
</feature>
<evidence type="ECO:0000313" key="8">
    <source>
        <dbReference type="EMBL" id="PMD14099.1"/>
    </source>
</evidence>
<sequence length="561" mass="63632">MGAEQSSGRGANGDTVKRCYYEVLGVERTATDDEYGPNSSRSTFHSSWSICRIKKAYRRKALELHPDRNYGDVEAATTKFAEVQSAYEVLSDSQERAWYDSHRDSILRGDSGPAEDHFEHNLRLTSAADIVSLIGRFNASVPFTDAPSGFYGILRETFARLAKEEEAACDWEGFEAPEYPDFGTSDEDYEEVVKPFYRVWINFTTKKIFSWKDAYRPADAPDRATRRLVEKENKRLRDEGVREFNDAVRSLVAFVRKRDPRFIPNSQSEADRQKILRDAAAQQAARSRAANQAKLKEHVVPAWAQTQQADDADHFTESEESEVEHIECVVCGKTFKSENQYETHERSKKHIKAVQQLQRDMWKENERLKLDSPSNGPNSEPEFGCDELNINKEEMRHEIQKEPSDHEENDASGDQSRAPNDLKTVEEMISEPAHEGRVGLPPDPSSSSDVDDEYASRQEVESRLLATISEKLAQESLDDSTAVTEVASDGDGAQKLGKAKLKRAKKKARLEQEAQESQQASFKCATCNDIFTSNAKLFRHIKEFNHAQPVTQTMKGKNKKR</sequence>
<dbReference type="EMBL" id="KZ613525">
    <property type="protein sequence ID" value="PMD14099.1"/>
    <property type="molecule type" value="Genomic_DNA"/>
</dbReference>
<dbReference type="PANTHER" id="PTHR44029:SF1">
    <property type="entry name" value="DNAJ HOMOLOG SUBFAMILY C MEMBER 21"/>
    <property type="match status" value="1"/>
</dbReference>
<dbReference type="Gene3D" id="3.30.160.60">
    <property type="entry name" value="Classic Zinc Finger"/>
    <property type="match status" value="1"/>
</dbReference>
<feature type="compositionally biased region" description="Basic residues" evidence="5">
    <location>
        <begin position="497"/>
        <end position="508"/>
    </location>
</feature>
<dbReference type="InterPro" id="IPR013087">
    <property type="entry name" value="Znf_C2H2_type"/>
</dbReference>
<dbReference type="PRINTS" id="PR00625">
    <property type="entry name" value="JDOMAIN"/>
</dbReference>
<dbReference type="InterPro" id="IPR022755">
    <property type="entry name" value="Znf_C2H2_jaz"/>
</dbReference>
<dbReference type="Pfam" id="PF12171">
    <property type="entry name" value="zf-C2H2_jaz"/>
    <property type="match status" value="1"/>
</dbReference>
<dbReference type="CDD" id="cd06257">
    <property type="entry name" value="DnaJ"/>
    <property type="match status" value="1"/>
</dbReference>
<keyword evidence="1" id="KW-0479">Metal-binding</keyword>
<feature type="region of interest" description="Disordered" evidence="5">
    <location>
        <begin position="474"/>
        <end position="519"/>
    </location>
</feature>
<keyword evidence="3" id="KW-0862">Zinc</keyword>
<dbReference type="AlphaFoldDB" id="A0A2J6PJD8"/>